<comment type="caution">
    <text evidence="5">The sequence shown here is derived from an EMBL/GenBank/DDBJ whole genome shotgun (WGS) entry which is preliminary data.</text>
</comment>
<dbReference type="Pfam" id="PF12840">
    <property type="entry name" value="HTH_20"/>
    <property type="match status" value="1"/>
</dbReference>
<organism evidence="5 6">
    <name type="scientific">Streptomyces ortus</name>
    <dbReference type="NCBI Taxonomy" id="2867268"/>
    <lineage>
        <taxon>Bacteria</taxon>
        <taxon>Bacillati</taxon>
        <taxon>Actinomycetota</taxon>
        <taxon>Actinomycetes</taxon>
        <taxon>Kitasatosporales</taxon>
        <taxon>Streptomycetaceae</taxon>
        <taxon>Streptomyces</taxon>
    </lineage>
</organism>
<dbReference type="InterPro" id="IPR001845">
    <property type="entry name" value="HTH_ArsR_DNA-bd_dom"/>
</dbReference>
<dbReference type="InterPro" id="IPR036388">
    <property type="entry name" value="WH-like_DNA-bd_sf"/>
</dbReference>
<gene>
    <name evidence="5" type="ORF">K3769_39200</name>
</gene>
<dbReference type="InterPro" id="IPR051011">
    <property type="entry name" value="Metal_resp_trans_reg"/>
</dbReference>
<dbReference type="EMBL" id="JAIFZO010000002">
    <property type="protein sequence ID" value="MCX4238702.1"/>
    <property type="molecule type" value="Genomic_DNA"/>
</dbReference>
<reference evidence="5" key="1">
    <citation type="journal article" date="2022" name="bioRxiv">
        <title>Discovery and biosynthetic assessment of Streptomyces ortus sp nov. isolated from a deep-sea sponge.</title>
        <authorList>
            <person name="Williams S.E."/>
        </authorList>
    </citation>
    <scope>NUCLEOTIDE SEQUENCE</scope>
    <source>
        <strain evidence="5">A15ISP2-DRY2</strain>
    </source>
</reference>
<evidence type="ECO:0000313" key="5">
    <source>
        <dbReference type="EMBL" id="MCX4238702.1"/>
    </source>
</evidence>
<dbReference type="SUPFAM" id="SSF46785">
    <property type="entry name" value="Winged helix' DNA-binding domain"/>
    <property type="match status" value="1"/>
</dbReference>
<dbReference type="SMART" id="SM00418">
    <property type="entry name" value="HTH_ARSR"/>
    <property type="match status" value="1"/>
</dbReference>
<accession>A0ABT3VFI0</accession>
<evidence type="ECO:0000313" key="6">
    <source>
        <dbReference type="Proteomes" id="UP001165590"/>
    </source>
</evidence>
<dbReference type="Proteomes" id="UP001165590">
    <property type="component" value="Unassembled WGS sequence"/>
</dbReference>
<evidence type="ECO:0000256" key="1">
    <source>
        <dbReference type="ARBA" id="ARBA00023015"/>
    </source>
</evidence>
<feature type="domain" description="HTH arsR-type" evidence="4">
    <location>
        <begin position="242"/>
        <end position="337"/>
    </location>
</feature>
<dbReference type="InterPro" id="IPR011991">
    <property type="entry name" value="ArsR-like_HTH"/>
</dbReference>
<dbReference type="PANTHER" id="PTHR43132:SF8">
    <property type="entry name" value="HTH-TYPE TRANSCRIPTIONAL REGULATOR KMTR"/>
    <property type="match status" value="1"/>
</dbReference>
<evidence type="ECO:0000256" key="3">
    <source>
        <dbReference type="ARBA" id="ARBA00023163"/>
    </source>
</evidence>
<keyword evidence="6" id="KW-1185">Reference proteome</keyword>
<name>A0ABT3VFI0_9ACTN</name>
<keyword evidence="2" id="KW-0238">DNA-binding</keyword>
<dbReference type="Gene3D" id="1.10.10.10">
    <property type="entry name" value="Winged helix-like DNA-binding domain superfamily/Winged helix DNA-binding domain"/>
    <property type="match status" value="1"/>
</dbReference>
<keyword evidence="1" id="KW-0805">Transcription regulation</keyword>
<dbReference type="InterPro" id="IPR036390">
    <property type="entry name" value="WH_DNA-bd_sf"/>
</dbReference>
<dbReference type="RefSeq" id="WP_267030969.1">
    <property type="nucleotide sequence ID" value="NZ_JAIFZO010000002.1"/>
</dbReference>
<evidence type="ECO:0000259" key="4">
    <source>
        <dbReference type="PROSITE" id="PS50987"/>
    </source>
</evidence>
<dbReference type="PROSITE" id="PS50987">
    <property type="entry name" value="HTH_ARSR_2"/>
    <property type="match status" value="1"/>
</dbReference>
<protein>
    <submittedName>
        <fullName evidence="5">Helix-turn-helix domain-containing protein</fullName>
    </submittedName>
</protein>
<evidence type="ECO:0000256" key="2">
    <source>
        <dbReference type="ARBA" id="ARBA00023125"/>
    </source>
</evidence>
<sequence length="344" mass="37612">MLRIHFTSDDLRRIRLAHQPEPMWEVVCSLCRLQSREGEAIFGTWRRDAVTRLSRPDSGLLPTLRSLVPLEPCIPDLLTPADPGGDPEDAIDMVLSTSPRRLRHALTTLSGVTALPSWTVEPADGKRMPLHQLGRALHGYFDATLAPVWQDLRGQVDADVRVRVRQLVGGGSEALLRGLPTARWEPPVLLFPCPADRDLYLAGRGLRLVPSFFCWRRVLTLVDQALTPTLVYPVRRRSAGLLTATADDTGDPTLSALLGRTRASILESLADAVGRSTSELAESVGVSVPTSSQQISVLRAAGLIVSRRDGRRVLHSATRLGRALVENGGRRHPDTGIVRARSGL</sequence>
<dbReference type="PANTHER" id="PTHR43132">
    <property type="entry name" value="ARSENICAL RESISTANCE OPERON REPRESSOR ARSR-RELATED"/>
    <property type="match status" value="1"/>
</dbReference>
<proteinExistence type="predicted"/>
<dbReference type="CDD" id="cd00090">
    <property type="entry name" value="HTH_ARSR"/>
    <property type="match status" value="1"/>
</dbReference>
<keyword evidence="3" id="KW-0804">Transcription</keyword>